<dbReference type="InterPro" id="IPR000515">
    <property type="entry name" value="MetI-like"/>
</dbReference>
<protein>
    <submittedName>
        <fullName evidence="9">Peptide/nickel transport system permease protein</fullName>
    </submittedName>
</protein>
<reference evidence="9 10" key="1">
    <citation type="submission" date="2019-03" db="EMBL/GenBank/DDBJ databases">
        <title>Genomic Encyclopedia of Type Strains, Phase IV (KMG-IV): sequencing the most valuable type-strain genomes for metagenomic binning, comparative biology and taxonomic classification.</title>
        <authorList>
            <person name="Goeker M."/>
        </authorList>
    </citation>
    <scope>NUCLEOTIDE SEQUENCE [LARGE SCALE GENOMIC DNA]</scope>
    <source>
        <strain evidence="9 10">DSM 13575</strain>
    </source>
</reference>
<dbReference type="Gene3D" id="1.10.3720.10">
    <property type="entry name" value="MetI-like"/>
    <property type="match status" value="1"/>
</dbReference>
<dbReference type="GO" id="GO:0005886">
    <property type="term" value="C:plasma membrane"/>
    <property type="evidence" value="ECO:0007669"/>
    <property type="project" value="UniProtKB-SubCell"/>
</dbReference>
<organism evidence="9 10">
    <name type="scientific">Petrotoga sibirica</name>
    <dbReference type="NCBI Taxonomy" id="156202"/>
    <lineage>
        <taxon>Bacteria</taxon>
        <taxon>Thermotogati</taxon>
        <taxon>Thermotogota</taxon>
        <taxon>Thermotogae</taxon>
        <taxon>Petrotogales</taxon>
        <taxon>Petrotogaceae</taxon>
        <taxon>Petrotoga</taxon>
    </lineage>
</organism>
<feature type="transmembrane region" description="Helical" evidence="7">
    <location>
        <begin position="284"/>
        <end position="310"/>
    </location>
</feature>
<keyword evidence="4 7" id="KW-0812">Transmembrane</keyword>
<dbReference type="PROSITE" id="PS50928">
    <property type="entry name" value="ABC_TM1"/>
    <property type="match status" value="1"/>
</dbReference>
<feature type="transmembrane region" description="Helical" evidence="7">
    <location>
        <begin position="20"/>
        <end position="41"/>
    </location>
</feature>
<comment type="similarity">
    <text evidence="7">Belongs to the binding-protein-dependent transport system permease family.</text>
</comment>
<dbReference type="Proteomes" id="UP000294817">
    <property type="component" value="Unassembled WGS sequence"/>
</dbReference>
<dbReference type="SUPFAM" id="SSF161098">
    <property type="entry name" value="MetI-like"/>
    <property type="match status" value="1"/>
</dbReference>
<proteinExistence type="inferred from homology"/>
<dbReference type="Pfam" id="PF00528">
    <property type="entry name" value="BPD_transp_1"/>
    <property type="match status" value="1"/>
</dbReference>
<dbReference type="CDD" id="cd06261">
    <property type="entry name" value="TM_PBP2"/>
    <property type="match status" value="1"/>
</dbReference>
<feature type="transmembrane region" description="Helical" evidence="7">
    <location>
        <begin position="96"/>
        <end position="115"/>
    </location>
</feature>
<dbReference type="PANTHER" id="PTHR30465">
    <property type="entry name" value="INNER MEMBRANE ABC TRANSPORTER"/>
    <property type="match status" value="1"/>
</dbReference>
<name>A0A4R8ERF4_9BACT</name>
<keyword evidence="5 7" id="KW-1133">Transmembrane helix</keyword>
<evidence type="ECO:0000313" key="10">
    <source>
        <dbReference type="Proteomes" id="UP000294817"/>
    </source>
</evidence>
<dbReference type="GO" id="GO:0055085">
    <property type="term" value="P:transmembrane transport"/>
    <property type="evidence" value="ECO:0007669"/>
    <property type="project" value="InterPro"/>
</dbReference>
<evidence type="ECO:0000313" key="9">
    <source>
        <dbReference type="EMBL" id="TDX15004.1"/>
    </source>
</evidence>
<keyword evidence="10" id="KW-1185">Reference proteome</keyword>
<gene>
    <name evidence="9" type="ORF">C8D74_10839</name>
</gene>
<keyword evidence="3" id="KW-1003">Cell membrane</keyword>
<dbReference type="InterPro" id="IPR035906">
    <property type="entry name" value="MetI-like_sf"/>
</dbReference>
<evidence type="ECO:0000256" key="3">
    <source>
        <dbReference type="ARBA" id="ARBA00022475"/>
    </source>
</evidence>
<keyword evidence="6 7" id="KW-0472">Membrane</keyword>
<evidence type="ECO:0000256" key="7">
    <source>
        <dbReference type="RuleBase" id="RU363032"/>
    </source>
</evidence>
<evidence type="ECO:0000259" key="8">
    <source>
        <dbReference type="PROSITE" id="PS50928"/>
    </source>
</evidence>
<keyword evidence="2 7" id="KW-0813">Transport</keyword>
<feature type="transmembrane region" description="Helical" evidence="7">
    <location>
        <begin position="135"/>
        <end position="160"/>
    </location>
</feature>
<comment type="subcellular location">
    <subcellularLocation>
        <location evidence="1 7">Cell membrane</location>
        <topology evidence="1 7">Multi-pass membrane protein</topology>
    </subcellularLocation>
</comment>
<accession>A0A4R8ERF4</accession>
<comment type="caution">
    <text evidence="9">The sequence shown here is derived from an EMBL/GenBank/DDBJ whole genome shotgun (WGS) entry which is preliminary data.</text>
</comment>
<sequence length="320" mass="36612">MKRYKGGYWMYWKYAFKRMLMGVMIYSVIIFVYSVLFNIMFKLHYSYLLEGPILPEIFSDWIDTLTFNYGQSMSIRSFKGETDVVKIILERVPNTMLLFTLAIIMDIFLGVYLGIKKAQKAGEIMDKTTSILTMIFYGLPTWWVGLVMIMFFSFRLPLFPSGGIFSMPPPEGLIKRFVDIVYHLILPLSTLVFFRFWGRAYLSRNIVLQNLQNDFITSARARGIPERKVLFGHALRASAPPILTMSVLSVLDSFSGALIIEGIFNWPGMGNLFWAAIQQDDIPVLLGNLSFTTLLYIGGIVILDLIYGFLDPRIKVGGKE</sequence>
<evidence type="ECO:0000256" key="5">
    <source>
        <dbReference type="ARBA" id="ARBA00022989"/>
    </source>
</evidence>
<evidence type="ECO:0000256" key="2">
    <source>
        <dbReference type="ARBA" id="ARBA00022448"/>
    </source>
</evidence>
<evidence type="ECO:0000256" key="1">
    <source>
        <dbReference type="ARBA" id="ARBA00004651"/>
    </source>
</evidence>
<evidence type="ECO:0000256" key="6">
    <source>
        <dbReference type="ARBA" id="ARBA00023136"/>
    </source>
</evidence>
<evidence type="ECO:0000256" key="4">
    <source>
        <dbReference type="ARBA" id="ARBA00022692"/>
    </source>
</evidence>
<feature type="domain" description="ABC transmembrane type-1" evidence="8">
    <location>
        <begin position="92"/>
        <end position="307"/>
    </location>
</feature>
<feature type="transmembrane region" description="Helical" evidence="7">
    <location>
        <begin position="180"/>
        <end position="198"/>
    </location>
</feature>
<dbReference type="EMBL" id="SODZ01000008">
    <property type="protein sequence ID" value="TDX15004.1"/>
    <property type="molecule type" value="Genomic_DNA"/>
</dbReference>
<dbReference type="AlphaFoldDB" id="A0A4R8ERF4"/>
<dbReference type="PANTHER" id="PTHR30465:SF45">
    <property type="entry name" value="BINDING-PROTEIN-DEPENDENT TRANSPORT SYSTEMS INNER MEMBRANE COMPONENT"/>
    <property type="match status" value="1"/>
</dbReference>